<keyword evidence="4" id="KW-1185">Reference proteome</keyword>
<dbReference type="SMART" id="SM00635">
    <property type="entry name" value="BID_2"/>
    <property type="match status" value="5"/>
</dbReference>
<name>A0ABX1ZBP4_9BACL</name>
<feature type="domain" description="BIG2" evidence="2">
    <location>
        <begin position="956"/>
        <end position="1038"/>
    </location>
</feature>
<evidence type="ECO:0000259" key="2">
    <source>
        <dbReference type="SMART" id="SM00635"/>
    </source>
</evidence>
<dbReference type="PANTHER" id="PTHR43405">
    <property type="entry name" value="GLYCOSYL HYDROLASE DIGH"/>
    <property type="match status" value="1"/>
</dbReference>
<sequence length="1898" mass="204703">MSSFTYSLRKKLSASLALMLLCGAILSGFGSGLPTVQAQDGMMKIAAASSSVPIHEKVMGKNTAAKTIDLEFKGTVALSETVTVEQQFGGTAVTKSLNDVMVGAENVDVYLGEDGRAAKIVIVGETPMNRMRVGIRKDISNIADMTQIDHPQIDIKSEQGFLINDKAANQQFTITAGTLVSFTVEGGQIAVAQNGSQLVKTANRLYMEPISGDSLLQVMSITRAHGKPLYRGKFELFLNPEKNKLRLINEVDIEQYLYQVVPSEMPSSFGLEALKAQSIAARTYALTDYMTSRFADLGFHIDDSTLSQVYNNQVENTLTTQAVQATAGKIMKSGSALVDARFYSTSGGYGASKHEVWHDIDTNQFPGTPLPYLTGRSYTYDPANTSSMLTIDTSSEQALNAFYKNLNYTGYDSDSLYFRWKVSLTKKELENTVNKNILLRYAAEPLFILTKDIDGSFVSKPIPAEGVGTISNMYVSRRGAGGNAMELVIEGSTGTYKIVKEFNIRFTIKPNKTDTGGTTDVLAYRTKGGTGTYDTTATLKNPAILYSAFLTFDLARDGGGNLTDVTFYGGGNGHGVGMSQFGAQMLGKLGWSYDKILDAYYKGMQLVDLNAPVLRRLELAPKMATVNPGAVQIFTVKGFDGSGNEMAFPAEQLVWSQTGSIGAISQVGELTAVNGAAVGKVVAAIDGLSAESAVIVGKPSAVVEDFENIADIAASSIRTVQDSVQLARVNRPEPVHAGIYAGKFTYDFTGTSGTSAAYLNFKDELGGTGRILEGYPKKLGVWVYGDGQKHWLRSMFQDSAGTKPTIDFTSAGGLNWVGWKYVTVDLPGNLKPPIRLNQIYLVETSNTNKNGGTLYIDQVTALYSNTDVFELELSGLTPMIIGESKQTVVNATYSGSTAPVQIQSGTVFYSSDPTVATIDGNGNVKALKAGTTTITALFGSAQPAVYELRVTAEAPVVERLEITGLSAMEKGQTKQAKVFATFVGDPNPVELANSQVSFSSSGLDVASVDVTGKVSALKAGQTTITAAYGGKSSTYELIVTNPVAVLLSIDIQGLSAMTIGDSQQTRVTGLYSLTPNPVELTSGVTFKSSNSEVATVDDSGRVTGLKVGISMISASFGGKSDLFTVVVNKATSAPKRELRAAWIASVENIDWPQKGVVTPNEQKQTFSTMLDNLGKMGINAVVVQVKPTADAFYPSEYGPWSEYLTGVQGKDPGYDPLAFMVEEAHKRNMEFHAWFNPYRISMKDQIGNLVENHPARQHPDWVVSYGGKLYYNPGVPAVKDFVIGSIMEVVRNYDIDSVHMDDYFYPYVVNGQDFPDAATFATYGGSFTDKGDWRRDNVNKLVHELSIAIKREKSYVKFGISPFGVWRNIADDPTGSDTTAGQRNYDDLFADTRKWIHEGWIDYITPQIYWNFGFTAAAYEKLIDWWTKETQGTNVHLYIGHAVYKINANNEAWELPDELPNQLKYNLNFEGVKGSMHFSAKDLLGNPLGIKDRLTNDSYKLPALIPAMTWIDNVAPEKPVLETVSKGTAGIDITWRDQAGSDAAYYVIYRFEGSQVGSTDNPAQISAIVRKQSGDVQHYSDNKAVEGQLYTYAVTAVDRVHNESAASNAVTLGDSENRIELEPLGDLAIGATKQTRVFAKRAGSEIPIDVTGSSQFVSSQTDIATVTAGGLITALKEGTSVITATYGSLTATAMLQVHVRDEQPTAVLTGPTTVLTGQPFTVNFSLRSVTSNVYAQDITIEYNPAIADYVSSTAIKTGVEIVSEKADSGKIRLILASPGSAVSGTAELVKLSFQAKGVTQTTAGTISVTSALLGDEQGREVQARPATLHVEVITPPPGLPGDSNGDNKFSIGDLSFAAAHYGKNNTSPDWNQIKTADIDGNNMIDIRDLAAIAQKILE</sequence>
<dbReference type="PANTHER" id="PTHR43405:SF1">
    <property type="entry name" value="GLYCOSYL HYDROLASE DIGH"/>
    <property type="match status" value="1"/>
</dbReference>
<evidence type="ECO:0000313" key="3">
    <source>
        <dbReference type="EMBL" id="NOU90765.1"/>
    </source>
</evidence>
<dbReference type="Gene3D" id="2.60.40.680">
    <property type="match status" value="1"/>
</dbReference>
<dbReference type="SUPFAM" id="SSF63446">
    <property type="entry name" value="Type I dockerin domain"/>
    <property type="match status" value="1"/>
</dbReference>
<dbReference type="InterPro" id="IPR013486">
    <property type="entry name" value="SpoIID/LytB"/>
</dbReference>
<dbReference type="InterPro" id="IPR002102">
    <property type="entry name" value="Cohesin_dom"/>
</dbReference>
<dbReference type="Pfam" id="PF02368">
    <property type="entry name" value="Big_2"/>
    <property type="match status" value="3"/>
</dbReference>
<dbReference type="Gene3D" id="1.10.1330.10">
    <property type="entry name" value="Dockerin domain"/>
    <property type="match status" value="1"/>
</dbReference>
<dbReference type="RefSeq" id="WP_171693523.1">
    <property type="nucleotide sequence ID" value="NZ_WHOC01000176.1"/>
</dbReference>
<dbReference type="Proteomes" id="UP000658690">
    <property type="component" value="Unassembled WGS sequence"/>
</dbReference>
<dbReference type="InterPro" id="IPR017853">
    <property type="entry name" value="GH"/>
</dbReference>
<dbReference type="Gene3D" id="2.60.40.1080">
    <property type="match status" value="4"/>
</dbReference>
<dbReference type="InterPro" id="IPR003343">
    <property type="entry name" value="Big_2"/>
</dbReference>
<proteinExistence type="predicted"/>
<dbReference type="NCBIfam" id="TIGR02669">
    <property type="entry name" value="SpoIID_LytB"/>
    <property type="match status" value="1"/>
</dbReference>
<dbReference type="Pfam" id="PF00963">
    <property type="entry name" value="Cohesin"/>
    <property type="match status" value="1"/>
</dbReference>
<evidence type="ECO:0000313" key="4">
    <source>
        <dbReference type="Proteomes" id="UP000658690"/>
    </source>
</evidence>
<reference evidence="3 4" key="1">
    <citation type="submission" date="2019-10" db="EMBL/GenBank/DDBJ databases">
        <title>Description of Paenibacillus choica sp. nov.</title>
        <authorList>
            <person name="Carlier A."/>
            <person name="Qi S."/>
        </authorList>
    </citation>
    <scope>NUCLEOTIDE SEQUENCE [LARGE SCALE GENOMIC DNA]</scope>
    <source>
        <strain evidence="3 4">LMG 31460</strain>
    </source>
</reference>
<dbReference type="Gene3D" id="2.60.40.10">
    <property type="entry name" value="Immunoglobulins"/>
    <property type="match status" value="1"/>
</dbReference>
<protein>
    <submittedName>
        <fullName evidence="3">Family 10 glycosylhydrolase</fullName>
    </submittedName>
</protein>
<dbReference type="InterPro" id="IPR013783">
    <property type="entry name" value="Ig-like_fold"/>
</dbReference>
<keyword evidence="1" id="KW-0732">Signal</keyword>
<accession>A0ABX1ZBP4</accession>
<dbReference type="InterPro" id="IPR008964">
    <property type="entry name" value="Invasin/intimin_cell_adhesion"/>
</dbReference>
<dbReference type="EMBL" id="WHOC01000176">
    <property type="protein sequence ID" value="NOU90765.1"/>
    <property type="molecule type" value="Genomic_DNA"/>
</dbReference>
<dbReference type="InterPro" id="IPR003790">
    <property type="entry name" value="GHL10"/>
</dbReference>
<gene>
    <name evidence="3" type="ORF">GC102_34300</name>
</gene>
<dbReference type="Gene3D" id="2.60.120.430">
    <property type="entry name" value="Galactose-binding lectin"/>
    <property type="match status" value="1"/>
</dbReference>
<evidence type="ECO:0000256" key="1">
    <source>
        <dbReference type="ARBA" id="ARBA00022729"/>
    </source>
</evidence>
<dbReference type="Gene3D" id="3.20.20.80">
    <property type="entry name" value="Glycosidases"/>
    <property type="match status" value="1"/>
</dbReference>
<feature type="domain" description="BIG2" evidence="2">
    <location>
        <begin position="1045"/>
        <end position="1126"/>
    </location>
</feature>
<dbReference type="CDD" id="cd08547">
    <property type="entry name" value="Type_II_cohesin"/>
    <property type="match status" value="1"/>
</dbReference>
<dbReference type="InterPro" id="IPR018247">
    <property type="entry name" value="EF_Hand_1_Ca_BS"/>
</dbReference>
<dbReference type="Pfam" id="PF02638">
    <property type="entry name" value="GHL10"/>
    <property type="match status" value="1"/>
</dbReference>
<comment type="caution">
    <text evidence="3">The sequence shown here is derived from an EMBL/GenBank/DDBJ whole genome shotgun (WGS) entry which is preliminary data.</text>
</comment>
<dbReference type="InterPro" id="IPR008965">
    <property type="entry name" value="CBM2/CBM3_carb-bd_dom_sf"/>
</dbReference>
<feature type="domain" description="BIG2" evidence="2">
    <location>
        <begin position="867"/>
        <end position="948"/>
    </location>
</feature>
<feature type="domain" description="BIG2" evidence="2">
    <location>
        <begin position="1606"/>
        <end position="1696"/>
    </location>
</feature>
<dbReference type="InterPro" id="IPR052177">
    <property type="entry name" value="Divisome_Glycosyl_Hydrolase"/>
</dbReference>
<dbReference type="SUPFAM" id="SSF51445">
    <property type="entry name" value="(Trans)glycosidases"/>
    <property type="match status" value="1"/>
</dbReference>
<dbReference type="Pfam" id="PF08486">
    <property type="entry name" value="SpoIID"/>
    <property type="match status" value="1"/>
</dbReference>
<dbReference type="SUPFAM" id="SSF49373">
    <property type="entry name" value="Invasin/intimin cell-adhesion fragments"/>
    <property type="match status" value="4"/>
</dbReference>
<feature type="domain" description="BIG2" evidence="2">
    <location>
        <begin position="613"/>
        <end position="696"/>
    </location>
</feature>
<dbReference type="InterPro" id="IPR036439">
    <property type="entry name" value="Dockerin_dom_sf"/>
</dbReference>
<dbReference type="SUPFAM" id="SSF49384">
    <property type="entry name" value="Carbohydrate-binding domain"/>
    <property type="match status" value="1"/>
</dbReference>
<dbReference type="PROSITE" id="PS00018">
    <property type="entry name" value="EF_HAND_1"/>
    <property type="match status" value="1"/>
</dbReference>
<dbReference type="CDD" id="cd14256">
    <property type="entry name" value="Dockerin_I"/>
    <property type="match status" value="1"/>
</dbReference>
<dbReference type="InterPro" id="IPR013693">
    <property type="entry name" value="SpoIID/LytB_N"/>
</dbReference>
<organism evidence="3 4">
    <name type="scientific">Paenibacillus germinis</name>
    <dbReference type="NCBI Taxonomy" id="2654979"/>
    <lineage>
        <taxon>Bacteria</taxon>
        <taxon>Bacillati</taxon>
        <taxon>Bacillota</taxon>
        <taxon>Bacilli</taxon>
        <taxon>Bacillales</taxon>
        <taxon>Paenibacillaceae</taxon>
        <taxon>Paenibacillus</taxon>
    </lineage>
</organism>